<dbReference type="PANTHER" id="PTHR12814">
    <property type="entry name" value="RNA-BINDING PROTEIN NOB1"/>
    <property type="match status" value="1"/>
</dbReference>
<evidence type="ECO:0000313" key="6">
    <source>
        <dbReference type="Proteomes" id="UP000002593"/>
    </source>
</evidence>
<dbReference type="InterPro" id="IPR033411">
    <property type="entry name" value="Ribonuclease_PIN"/>
</dbReference>
<dbReference type="GO" id="GO:0030688">
    <property type="term" value="C:preribosome, small subunit precursor"/>
    <property type="evidence" value="ECO:0007669"/>
    <property type="project" value="TreeGrafter"/>
</dbReference>
<organism evidence="5 6">
    <name type="scientific">Hyperthermus butylicus (strain DSM 5456 / JCM 9403 / PLM1-5)</name>
    <dbReference type="NCBI Taxonomy" id="415426"/>
    <lineage>
        <taxon>Archaea</taxon>
        <taxon>Thermoproteota</taxon>
        <taxon>Thermoprotei</taxon>
        <taxon>Desulfurococcales</taxon>
        <taxon>Pyrodictiaceae</taxon>
        <taxon>Hyperthermus</taxon>
    </lineage>
</organism>
<dbReference type="GO" id="GO:0046872">
    <property type="term" value="F:metal ion binding"/>
    <property type="evidence" value="ECO:0007669"/>
    <property type="project" value="UniProtKB-KW"/>
</dbReference>
<dbReference type="SUPFAM" id="SSF88723">
    <property type="entry name" value="PIN domain-like"/>
    <property type="match status" value="1"/>
</dbReference>
<gene>
    <name evidence="5" type="ordered locus">Hbut_0719</name>
</gene>
<dbReference type="AlphaFoldDB" id="A2BKR2"/>
<evidence type="ECO:0000259" key="4">
    <source>
        <dbReference type="SMART" id="SM00670"/>
    </source>
</evidence>
<dbReference type="EnsemblBacteria" id="ABM80573">
    <property type="protein sequence ID" value="ABM80573"/>
    <property type="gene ID" value="Hbut_0719"/>
</dbReference>
<name>A2BKR2_HYPBU</name>
<dbReference type="eggNOG" id="arCOG00721">
    <property type="taxonomic scope" value="Archaea"/>
</dbReference>
<sequence>MPVRAAGEDSPVPGGEEAEDALELVYVLDTTAFIARWPLYAPRGRMYTTSLVLGEVRDPSSREGLELALSLGRVEVRDPSPGSIRRVEKLAARHGLHVSLSRTDLSVLALALELAGEGRRVVVVTDDYSVQNLAALLGLEYRSLRTRGISRVEDYEAVCPACGYRSRRPGERVCPVCGTPLSRRRTSRRTSGRRPS</sequence>
<dbReference type="Gene3D" id="3.40.50.1010">
    <property type="entry name" value="5'-nuclease"/>
    <property type="match status" value="1"/>
</dbReference>
<keyword evidence="2" id="KW-0479">Metal-binding</keyword>
<keyword evidence="6" id="KW-1185">Reference proteome</keyword>
<dbReference type="HOGENOM" id="CLU_109674_0_0_2"/>
<dbReference type="GO" id="GO:0016787">
    <property type="term" value="F:hydrolase activity"/>
    <property type="evidence" value="ECO:0007669"/>
    <property type="project" value="UniProtKB-KW"/>
</dbReference>
<dbReference type="STRING" id="415426.Hbut_0719"/>
<evidence type="ECO:0000256" key="2">
    <source>
        <dbReference type="ARBA" id="ARBA00022723"/>
    </source>
</evidence>
<dbReference type="PANTHER" id="PTHR12814:SF2">
    <property type="entry name" value="RNA-BINDING PROTEIN NOB1"/>
    <property type="match status" value="1"/>
</dbReference>
<dbReference type="CDD" id="cd09876">
    <property type="entry name" value="PIN_Nob1-like"/>
    <property type="match status" value="1"/>
</dbReference>
<reference evidence="5 6" key="1">
    <citation type="journal article" date="2007" name="Archaea">
        <title>The genome of Hyperthermus butylicus: a sulfur-reducing, peptide fermenting, neutrophilic Crenarchaeote growing up to 108 degrees C.</title>
        <authorList>
            <person name="Brugger K."/>
            <person name="Chen L."/>
            <person name="Stark M."/>
            <person name="Zibat A."/>
            <person name="Redder P."/>
            <person name="Ruepp A."/>
            <person name="Awayez M."/>
            <person name="She Q."/>
            <person name="Garrett R.A."/>
            <person name="Klenk H.P."/>
        </authorList>
    </citation>
    <scope>NUCLEOTIDE SEQUENCE [LARGE SCALE GENOMIC DNA]</scope>
    <source>
        <strain evidence="6">DSM 5456 / JCM 9403 / PLM1-5</strain>
    </source>
</reference>
<dbReference type="KEGG" id="hbu:Hbut_0719"/>
<evidence type="ECO:0000256" key="1">
    <source>
        <dbReference type="ARBA" id="ARBA00022722"/>
    </source>
</evidence>
<keyword evidence="1" id="KW-0540">Nuclease</keyword>
<dbReference type="SMART" id="SM00670">
    <property type="entry name" value="PINc"/>
    <property type="match status" value="1"/>
</dbReference>
<dbReference type="InterPro" id="IPR029060">
    <property type="entry name" value="PIN-like_dom_sf"/>
</dbReference>
<dbReference type="InterPro" id="IPR002716">
    <property type="entry name" value="PIN_dom"/>
</dbReference>
<keyword evidence="3" id="KW-0378">Hydrolase</keyword>
<accession>A2BKR2</accession>
<protein>
    <submittedName>
        <fullName evidence="5">Nucleic acid-binding protein, PIN domain, Zn-ribbon module</fullName>
    </submittedName>
</protein>
<evidence type="ECO:0000256" key="3">
    <source>
        <dbReference type="ARBA" id="ARBA00022801"/>
    </source>
</evidence>
<feature type="domain" description="PIN" evidence="4">
    <location>
        <begin position="24"/>
        <end position="132"/>
    </location>
</feature>
<dbReference type="GO" id="GO:0004521">
    <property type="term" value="F:RNA endonuclease activity"/>
    <property type="evidence" value="ECO:0007669"/>
    <property type="project" value="TreeGrafter"/>
</dbReference>
<dbReference type="GO" id="GO:0030490">
    <property type="term" value="P:maturation of SSU-rRNA"/>
    <property type="evidence" value="ECO:0007669"/>
    <property type="project" value="TreeGrafter"/>
</dbReference>
<proteinExistence type="predicted"/>
<dbReference type="InterPro" id="IPR039907">
    <property type="entry name" value="NOB1"/>
</dbReference>
<dbReference type="Pfam" id="PF17146">
    <property type="entry name" value="PIN_6"/>
    <property type="match status" value="1"/>
</dbReference>
<evidence type="ECO:0000313" key="5">
    <source>
        <dbReference type="EMBL" id="ABM80573.1"/>
    </source>
</evidence>
<dbReference type="EMBL" id="CP000493">
    <property type="protein sequence ID" value="ABM80573.1"/>
    <property type="molecule type" value="Genomic_DNA"/>
</dbReference>
<dbReference type="Proteomes" id="UP000002593">
    <property type="component" value="Chromosome"/>
</dbReference>